<gene>
    <name evidence="2" type="ORF">AVEN_327_1</name>
</gene>
<organism evidence="2 3">
    <name type="scientific">Araneus ventricosus</name>
    <name type="common">Orbweaver spider</name>
    <name type="synonym">Epeira ventricosa</name>
    <dbReference type="NCBI Taxonomy" id="182803"/>
    <lineage>
        <taxon>Eukaryota</taxon>
        <taxon>Metazoa</taxon>
        <taxon>Ecdysozoa</taxon>
        <taxon>Arthropoda</taxon>
        <taxon>Chelicerata</taxon>
        <taxon>Arachnida</taxon>
        <taxon>Araneae</taxon>
        <taxon>Araneomorphae</taxon>
        <taxon>Entelegynae</taxon>
        <taxon>Araneoidea</taxon>
        <taxon>Araneidae</taxon>
        <taxon>Araneus</taxon>
    </lineage>
</organism>
<name>A0A4Y2HYK3_ARAVE</name>
<accession>A0A4Y2HYK3</accession>
<evidence type="ECO:0000313" key="3">
    <source>
        <dbReference type="Proteomes" id="UP000499080"/>
    </source>
</evidence>
<dbReference type="Proteomes" id="UP000499080">
    <property type="component" value="Unassembled WGS sequence"/>
</dbReference>
<sequence length="100" mass="10977">MCRCDANLGDHFGDDGEVGDFGGRKNILEDLELSTYFFCLHGHSGNYVASYVMKSLPTPHAKSKDPHVTKKIQSVGENDSCGKEESAASVLDLERPMEEL</sequence>
<dbReference type="EMBL" id="BGPR01002255">
    <property type="protein sequence ID" value="GBM70511.1"/>
    <property type="molecule type" value="Genomic_DNA"/>
</dbReference>
<evidence type="ECO:0000256" key="1">
    <source>
        <dbReference type="SAM" id="MobiDB-lite"/>
    </source>
</evidence>
<feature type="region of interest" description="Disordered" evidence="1">
    <location>
        <begin position="59"/>
        <end position="100"/>
    </location>
</feature>
<feature type="compositionally biased region" description="Basic and acidic residues" evidence="1">
    <location>
        <begin position="80"/>
        <end position="100"/>
    </location>
</feature>
<protein>
    <submittedName>
        <fullName evidence="2">Uncharacterized protein</fullName>
    </submittedName>
</protein>
<dbReference type="AlphaFoldDB" id="A0A4Y2HYK3"/>
<comment type="caution">
    <text evidence="2">The sequence shown here is derived from an EMBL/GenBank/DDBJ whole genome shotgun (WGS) entry which is preliminary data.</text>
</comment>
<proteinExistence type="predicted"/>
<reference evidence="2 3" key="1">
    <citation type="journal article" date="2019" name="Sci. Rep.">
        <title>Orb-weaving spider Araneus ventricosus genome elucidates the spidroin gene catalogue.</title>
        <authorList>
            <person name="Kono N."/>
            <person name="Nakamura H."/>
            <person name="Ohtoshi R."/>
            <person name="Moran D.A.P."/>
            <person name="Shinohara A."/>
            <person name="Yoshida Y."/>
            <person name="Fujiwara M."/>
            <person name="Mori M."/>
            <person name="Tomita M."/>
            <person name="Arakawa K."/>
        </authorList>
    </citation>
    <scope>NUCLEOTIDE SEQUENCE [LARGE SCALE GENOMIC DNA]</scope>
</reference>
<keyword evidence="3" id="KW-1185">Reference proteome</keyword>
<evidence type="ECO:0000313" key="2">
    <source>
        <dbReference type="EMBL" id="GBM70511.1"/>
    </source>
</evidence>